<feature type="domain" description="FAD-binding" evidence="3">
    <location>
        <begin position="15"/>
        <end position="307"/>
    </location>
</feature>
<dbReference type="InterPro" id="IPR036188">
    <property type="entry name" value="FAD/NAD-bd_sf"/>
</dbReference>
<organism evidence="4 5">
    <name type="scientific">Deinococcus piscis</name>
    <dbReference type="NCBI Taxonomy" id="394230"/>
    <lineage>
        <taxon>Bacteria</taxon>
        <taxon>Thermotogati</taxon>
        <taxon>Deinococcota</taxon>
        <taxon>Deinococci</taxon>
        <taxon>Deinococcales</taxon>
        <taxon>Deinococcaceae</taxon>
        <taxon>Deinococcus</taxon>
    </lineage>
</organism>
<reference evidence="5" key="1">
    <citation type="journal article" date="2019" name="Int. J. Syst. Evol. Microbiol.">
        <title>The Global Catalogue of Microorganisms (GCM) 10K type strain sequencing project: providing services to taxonomists for standard genome sequencing and annotation.</title>
        <authorList>
            <consortium name="The Broad Institute Genomics Platform"/>
            <consortium name="The Broad Institute Genome Sequencing Center for Infectious Disease"/>
            <person name="Wu L."/>
            <person name="Ma J."/>
        </authorList>
    </citation>
    <scope>NUCLEOTIDE SEQUENCE [LARGE SCALE GENOMIC DNA]</scope>
    <source>
        <strain evidence="5">CGMCC 1.18439</strain>
    </source>
</reference>
<dbReference type="EMBL" id="BNAL01000001">
    <property type="protein sequence ID" value="GHF93364.1"/>
    <property type="molecule type" value="Genomic_DNA"/>
</dbReference>
<gene>
    <name evidence="4" type="ORF">GCM10017783_01670</name>
</gene>
<dbReference type="PANTHER" id="PTHR13789:SF309">
    <property type="entry name" value="PUTATIVE (AFU_ORTHOLOGUE AFUA_6G14510)-RELATED"/>
    <property type="match status" value="1"/>
</dbReference>
<evidence type="ECO:0000256" key="1">
    <source>
        <dbReference type="ARBA" id="ARBA00023002"/>
    </source>
</evidence>
<dbReference type="InterPro" id="IPR050493">
    <property type="entry name" value="FAD-dep_Monooxygenase_BioMet"/>
</dbReference>
<evidence type="ECO:0000259" key="3">
    <source>
        <dbReference type="Pfam" id="PF01494"/>
    </source>
</evidence>
<evidence type="ECO:0000313" key="5">
    <source>
        <dbReference type="Proteomes" id="UP000632154"/>
    </source>
</evidence>
<accession>A0ABQ3JWP3</accession>
<dbReference type="Pfam" id="PF01494">
    <property type="entry name" value="FAD_binding_3"/>
    <property type="match status" value="1"/>
</dbReference>
<evidence type="ECO:0000313" key="4">
    <source>
        <dbReference type="EMBL" id="GHF93364.1"/>
    </source>
</evidence>
<sequence>MSVTSDGRSGQKRLLIVGGGIAGLTLGCAFQQAGVPFDLIERVPEPAGGAGIMLGWNAVQLLATLGLERPLLELGQRFEQVRILDPLGRTLQTVSLPEVHSEAYGLGLFRPELHHVLAEGLPVQWGVGLQTVQVEPGSVRVRLSSGEERVYAAVIGADGLHSRVREQVFDADGPVYTGYTCWRFVAESPLALAPTEWWGAGRRIGLVATGQNRLYGYATLNAPAGQHRHAAGSAALLRRLFADFALPLALPESDAELIHHDLYELPRHHWVSGPVALIGDAAHAMPPNLGQGAALGIEDAVVLARAVQRYGVGAQAFGVYAQLRRNRAAALARTSRHLGRVGQWEHPLLVTLRNAALVATPQRALAAQMREQLLGAGVPRTAPLGDAAITEG</sequence>
<protein>
    <recommendedName>
        <fullName evidence="3">FAD-binding domain-containing protein</fullName>
    </recommendedName>
</protein>
<keyword evidence="2" id="KW-0503">Monooxygenase</keyword>
<keyword evidence="1" id="KW-0560">Oxidoreductase</keyword>
<keyword evidence="5" id="KW-1185">Reference proteome</keyword>
<comment type="caution">
    <text evidence="4">The sequence shown here is derived from an EMBL/GenBank/DDBJ whole genome shotgun (WGS) entry which is preliminary data.</text>
</comment>
<evidence type="ECO:0000256" key="2">
    <source>
        <dbReference type="ARBA" id="ARBA00023033"/>
    </source>
</evidence>
<dbReference type="PRINTS" id="PR00420">
    <property type="entry name" value="RNGMNOXGNASE"/>
</dbReference>
<name>A0ABQ3JWP3_9DEIO</name>
<dbReference type="PANTHER" id="PTHR13789">
    <property type="entry name" value="MONOOXYGENASE"/>
    <property type="match status" value="1"/>
</dbReference>
<dbReference type="SUPFAM" id="SSF51905">
    <property type="entry name" value="FAD/NAD(P)-binding domain"/>
    <property type="match status" value="1"/>
</dbReference>
<dbReference type="InterPro" id="IPR002938">
    <property type="entry name" value="FAD-bd"/>
</dbReference>
<proteinExistence type="predicted"/>
<dbReference type="RefSeq" id="WP_189641757.1">
    <property type="nucleotide sequence ID" value="NZ_BNAL01000001.1"/>
</dbReference>
<dbReference type="Gene3D" id="3.50.50.60">
    <property type="entry name" value="FAD/NAD(P)-binding domain"/>
    <property type="match status" value="1"/>
</dbReference>
<dbReference type="Proteomes" id="UP000632154">
    <property type="component" value="Unassembled WGS sequence"/>
</dbReference>